<dbReference type="InterPro" id="IPR043128">
    <property type="entry name" value="Rev_trsase/Diguanyl_cyclase"/>
</dbReference>
<dbReference type="Proteomes" id="UP000289340">
    <property type="component" value="Chromosome 14"/>
</dbReference>
<dbReference type="SUPFAM" id="SSF89009">
    <property type="entry name" value="GAT-like domain"/>
    <property type="match status" value="1"/>
</dbReference>
<dbReference type="PANTHER" id="PTHR45898:SF28">
    <property type="entry name" value="ENTH_VHS_GAT FAMILY PROTEIN"/>
    <property type="match status" value="1"/>
</dbReference>
<feature type="domain" description="VHS" evidence="7">
    <location>
        <begin position="9"/>
        <end position="138"/>
    </location>
</feature>
<dbReference type="Pfam" id="PF00078">
    <property type="entry name" value="RVT_1"/>
    <property type="match status" value="1"/>
</dbReference>
<dbReference type="FunFam" id="1.25.40.90:FF:000028">
    <property type="entry name" value="TOM1-like protein 2"/>
    <property type="match status" value="1"/>
</dbReference>
<dbReference type="EMBL" id="QZWG01000014">
    <property type="protein sequence ID" value="RZB68877.1"/>
    <property type="molecule type" value="Genomic_DNA"/>
</dbReference>
<evidence type="ECO:0000259" key="7">
    <source>
        <dbReference type="PROSITE" id="PS50179"/>
    </source>
</evidence>
<dbReference type="InterPro" id="IPR002014">
    <property type="entry name" value="VHS_dom"/>
</dbReference>
<evidence type="ECO:0000313" key="8">
    <source>
        <dbReference type="EMBL" id="RZB68877.1"/>
    </source>
</evidence>
<dbReference type="InterPro" id="IPR043502">
    <property type="entry name" value="DNA/RNA_pol_sf"/>
</dbReference>
<dbReference type="AlphaFoldDB" id="A0A445H5L9"/>
<dbReference type="GO" id="GO:0005737">
    <property type="term" value="C:cytoplasm"/>
    <property type="evidence" value="ECO:0007669"/>
    <property type="project" value="UniProtKB-ARBA"/>
</dbReference>
<dbReference type="Gene3D" id="1.25.40.90">
    <property type="match status" value="1"/>
</dbReference>
<dbReference type="Pfam" id="PF00790">
    <property type="entry name" value="VHS"/>
    <property type="match status" value="1"/>
</dbReference>
<dbReference type="GO" id="GO:0016020">
    <property type="term" value="C:membrane"/>
    <property type="evidence" value="ECO:0007669"/>
    <property type="project" value="UniProtKB-SubCell"/>
</dbReference>
<accession>A0A445H5L9</accession>
<dbReference type="InterPro" id="IPR041577">
    <property type="entry name" value="RT_RNaseH_2"/>
</dbReference>
<dbReference type="SUPFAM" id="SSF48464">
    <property type="entry name" value="ENTH/VHS domain"/>
    <property type="match status" value="1"/>
</dbReference>
<protein>
    <submittedName>
        <fullName evidence="8">TOM1-like protein 9</fullName>
    </submittedName>
</protein>
<dbReference type="PANTHER" id="PTHR45898">
    <property type="entry name" value="TOM1-LIKE PROTEIN"/>
    <property type="match status" value="1"/>
</dbReference>
<evidence type="ECO:0000256" key="5">
    <source>
        <dbReference type="ARBA" id="ARBA00023136"/>
    </source>
</evidence>
<dbReference type="InterPro" id="IPR000477">
    <property type="entry name" value="RT_dom"/>
</dbReference>
<dbReference type="CDD" id="cd03561">
    <property type="entry name" value="VHS"/>
    <property type="match status" value="1"/>
</dbReference>
<dbReference type="GO" id="GO:0043130">
    <property type="term" value="F:ubiquitin binding"/>
    <property type="evidence" value="ECO:0007669"/>
    <property type="project" value="InterPro"/>
</dbReference>
<evidence type="ECO:0000256" key="6">
    <source>
        <dbReference type="SAM" id="MobiDB-lite"/>
    </source>
</evidence>
<keyword evidence="4" id="KW-0653">Protein transport</keyword>
<dbReference type="InterPro" id="IPR008942">
    <property type="entry name" value="ENTH_VHS"/>
</dbReference>
<evidence type="ECO:0000256" key="2">
    <source>
        <dbReference type="ARBA" id="ARBA00007708"/>
    </source>
</evidence>
<dbReference type="Gene3D" id="3.30.70.270">
    <property type="match status" value="2"/>
</dbReference>
<dbReference type="SUPFAM" id="SSF56672">
    <property type="entry name" value="DNA/RNA polymerases"/>
    <property type="match status" value="1"/>
</dbReference>
<evidence type="ECO:0000313" key="9">
    <source>
        <dbReference type="Proteomes" id="UP000289340"/>
    </source>
</evidence>
<dbReference type="InterPro" id="IPR044836">
    <property type="entry name" value="TOL_plant"/>
</dbReference>
<sequence length="748" mass="85134">MVNSMVERATSDMLIGPDWAMNIEICDMLNHDPGQAKDVVKGIKKRIGSKNSKVQLLALTLLETIIKNCGDIVHMHVAERDVLHEMVKIVKKKPDFHVKEKILILIDTWQEAFGGPRARYPQYYAAYQELLRAGAVFPQRSEQSAPVFTPPQTQPLASYPQNIHDSDAHQDTAQSSAESEFPTLNLTEIQNARGIMDVLAEMLNALDPSNKERRITIELIKGLIQRLVVACEKKSPATNVHVIDATGGDDITVVHDGNRWRNLELPIFDSEDPMGWLRKIKQYFRLRMVREEDKLEVIAVIQRFHVSSLGNPFQALLALQQEETVQGFIGQFEKCVGMVKGLEEPFLVEVFLKGLKEEISTEVRLHEPKNLMEAMVKTQRVEDKNRISGKLPVDNGRASNLQKNVLLGQKNGMIEANFEKLTLIVPVQNKKVLLRAEPELIKASISLKMIKGTILEFDQGFMMELKRVEGEKRVEAVSDLVVHLLTLGTSRATTTLGKRSRYHYPGGNKDSQLKFALVFFDDILVYSSSLEDYRKLLKAILQVLQQHELKVHKKKCNFGQNSLEYLGHIILGKGVEADPSKLAIMAEWPRPKDAKGLRGFLGLIGYYRRFVKDYGKFAQPLNALLKKDAFHWREEATHAFEELKAAMRRLPILALPNFSISFILETDASGTGLGVVLLQEEKFLSFWSKALLDRAQLKSVYERELMVVVLAMKNWRHYLLGKKFLIRTDQRSLKFLNEQRLMSEEQCC</sequence>
<name>A0A445H5L9_GLYSO</name>
<comment type="similarity">
    <text evidence="2">Belongs to the TOM1 family.</text>
</comment>
<proteinExistence type="inferred from homology"/>
<comment type="subcellular location">
    <subcellularLocation>
        <location evidence="1">Membrane</location>
        <topology evidence="1">Peripheral membrane protein</topology>
    </subcellularLocation>
</comment>
<evidence type="ECO:0000256" key="3">
    <source>
        <dbReference type="ARBA" id="ARBA00022448"/>
    </source>
</evidence>
<evidence type="ECO:0000256" key="4">
    <source>
        <dbReference type="ARBA" id="ARBA00022927"/>
    </source>
</evidence>
<dbReference type="GO" id="GO:0043328">
    <property type="term" value="P:protein transport to vacuole involved in ubiquitin-dependent protein catabolic process via the multivesicular body sorting pathway"/>
    <property type="evidence" value="ECO:0007669"/>
    <property type="project" value="InterPro"/>
</dbReference>
<keyword evidence="5" id="KW-0472">Membrane</keyword>
<dbReference type="GO" id="GO:0035091">
    <property type="term" value="F:phosphatidylinositol binding"/>
    <property type="evidence" value="ECO:0007669"/>
    <property type="project" value="InterPro"/>
</dbReference>
<feature type="compositionally biased region" description="Polar residues" evidence="6">
    <location>
        <begin position="154"/>
        <end position="163"/>
    </location>
</feature>
<dbReference type="FunFam" id="3.30.70.270:FF:000020">
    <property type="entry name" value="Transposon Tf2-6 polyprotein-like Protein"/>
    <property type="match status" value="1"/>
</dbReference>
<keyword evidence="3" id="KW-0813">Transport</keyword>
<dbReference type="Pfam" id="PF17919">
    <property type="entry name" value="RT_RNaseH_2"/>
    <property type="match status" value="1"/>
</dbReference>
<dbReference type="CDD" id="cd09274">
    <property type="entry name" value="RNase_HI_RT_Ty3"/>
    <property type="match status" value="1"/>
</dbReference>
<gene>
    <name evidence="8" type="ORF">D0Y65_038591</name>
</gene>
<dbReference type="PROSITE" id="PS50179">
    <property type="entry name" value="VHS"/>
    <property type="match status" value="1"/>
</dbReference>
<reference evidence="8 9" key="1">
    <citation type="submission" date="2018-09" db="EMBL/GenBank/DDBJ databases">
        <title>A high-quality reference genome of wild soybean provides a powerful tool to mine soybean genomes.</title>
        <authorList>
            <person name="Xie M."/>
            <person name="Chung C.Y.L."/>
            <person name="Li M.-W."/>
            <person name="Wong F.-L."/>
            <person name="Chan T.-F."/>
            <person name="Lam H.-M."/>
        </authorList>
    </citation>
    <scope>NUCLEOTIDE SEQUENCE [LARGE SCALE GENOMIC DNA]</scope>
    <source>
        <strain evidence="9">cv. W05</strain>
        <tissue evidence="8">Hypocotyl of etiolated seedlings</tissue>
    </source>
</reference>
<keyword evidence="9" id="KW-1185">Reference proteome</keyword>
<organism evidence="8 9">
    <name type="scientific">Glycine soja</name>
    <name type="common">Wild soybean</name>
    <dbReference type="NCBI Taxonomy" id="3848"/>
    <lineage>
        <taxon>Eukaryota</taxon>
        <taxon>Viridiplantae</taxon>
        <taxon>Streptophyta</taxon>
        <taxon>Embryophyta</taxon>
        <taxon>Tracheophyta</taxon>
        <taxon>Spermatophyta</taxon>
        <taxon>Magnoliopsida</taxon>
        <taxon>eudicotyledons</taxon>
        <taxon>Gunneridae</taxon>
        <taxon>Pentapetalae</taxon>
        <taxon>rosids</taxon>
        <taxon>fabids</taxon>
        <taxon>Fabales</taxon>
        <taxon>Fabaceae</taxon>
        <taxon>Papilionoideae</taxon>
        <taxon>50 kb inversion clade</taxon>
        <taxon>NPAAA clade</taxon>
        <taxon>indigoferoid/millettioid clade</taxon>
        <taxon>Phaseoleae</taxon>
        <taxon>Glycine</taxon>
        <taxon>Glycine subgen. Soja</taxon>
    </lineage>
</organism>
<comment type="caution">
    <text evidence="8">The sequence shown here is derived from an EMBL/GenBank/DDBJ whole genome shotgun (WGS) entry which is preliminary data.</text>
</comment>
<feature type="region of interest" description="Disordered" evidence="6">
    <location>
        <begin position="142"/>
        <end position="179"/>
    </location>
</feature>
<dbReference type="SMART" id="SM00288">
    <property type="entry name" value="VHS"/>
    <property type="match status" value="1"/>
</dbReference>
<evidence type="ECO:0000256" key="1">
    <source>
        <dbReference type="ARBA" id="ARBA00004170"/>
    </source>
</evidence>